<keyword evidence="1" id="KW-0732">Signal</keyword>
<dbReference type="AlphaFoldDB" id="F6DV18"/>
<dbReference type="RefSeq" id="WP_013843163.1">
    <property type="nucleotide sequence ID" value="NC_015589.1"/>
</dbReference>
<evidence type="ECO:0000313" key="2">
    <source>
        <dbReference type="EMBL" id="AEG61415.1"/>
    </source>
</evidence>
<protein>
    <recommendedName>
        <fullName evidence="4">DUF2599 domain-containing protein</fullName>
    </recommendedName>
</protein>
<dbReference type="KEGG" id="dru:Desru_3206"/>
<evidence type="ECO:0008006" key="4">
    <source>
        <dbReference type="Google" id="ProtNLM"/>
    </source>
</evidence>
<reference evidence="3" key="1">
    <citation type="submission" date="2011-05" db="EMBL/GenBank/DDBJ databases">
        <title>Complete sequence of Desulfotomaculum ruminis DSM 2154.</title>
        <authorList>
            <person name="Lucas S."/>
            <person name="Copeland A."/>
            <person name="Lapidus A."/>
            <person name="Cheng J.-F."/>
            <person name="Goodwin L."/>
            <person name="Pitluck S."/>
            <person name="Lu M."/>
            <person name="Detter J.C."/>
            <person name="Han C."/>
            <person name="Tapia R."/>
            <person name="Land M."/>
            <person name="Hauser L."/>
            <person name="Kyrpides N."/>
            <person name="Ivanova N."/>
            <person name="Mikhailova N."/>
            <person name="Pagani I."/>
            <person name="Stams A.J.M."/>
            <person name="Plugge C.M."/>
            <person name="Muyzer G."/>
            <person name="Kuever J."/>
            <person name="Parshina S.N."/>
            <person name="Ivanova A.E."/>
            <person name="Nazina T.N."/>
            <person name="Brambilla E."/>
            <person name="Spring S."/>
            <person name="Klenk H.-P."/>
            <person name="Woyke T."/>
        </authorList>
    </citation>
    <scope>NUCLEOTIDE SEQUENCE [LARGE SCALE GENOMIC DNA]</scope>
    <source>
        <strain evidence="3">ATCC 23193 / DSM 2154 / NCIB 8452 / DL</strain>
    </source>
</reference>
<reference evidence="2 3" key="2">
    <citation type="journal article" date="2012" name="Stand. Genomic Sci.">
        <title>Complete genome sequence of the sulfate-reducing firmicute Desulfotomaculum ruminis type strain (DL(T)).</title>
        <authorList>
            <person name="Spring S."/>
            <person name="Visser M."/>
            <person name="Lu M."/>
            <person name="Copeland A."/>
            <person name="Lapidus A."/>
            <person name="Lucas S."/>
            <person name="Cheng J.F."/>
            <person name="Han C."/>
            <person name="Tapia R."/>
            <person name="Goodwin L.A."/>
            <person name="Pitluck S."/>
            <person name="Ivanova N."/>
            <person name="Land M."/>
            <person name="Hauser L."/>
            <person name="Larimer F."/>
            <person name="Rohde M."/>
            <person name="Goker M."/>
            <person name="Detter J.C."/>
            <person name="Kyrpides N.C."/>
            <person name="Woyke T."/>
            <person name="Schaap P.J."/>
            <person name="Plugge C.M."/>
            <person name="Muyzer G."/>
            <person name="Kuever J."/>
            <person name="Pereira I.A."/>
            <person name="Parshina S.N."/>
            <person name="Bernier-Latmani R."/>
            <person name="Stams A.J."/>
            <person name="Klenk H.P."/>
        </authorList>
    </citation>
    <scope>NUCLEOTIDE SEQUENCE [LARGE SCALE GENOMIC DNA]</scope>
    <source>
        <strain evidence="3">ATCC 23193 / DSM 2154 / NCIB 8452 / DL</strain>
    </source>
</reference>
<dbReference type="eggNOG" id="ENOG503403I">
    <property type="taxonomic scope" value="Bacteria"/>
</dbReference>
<sequence length="196" mass="22693">MKNLSKLFSLLLVVMMVIVSTTTATAFAGEDSSKNVLSEVDQLKADIAEIESVDLNDLQEFYNQNKDWIEDVNTRLEEYMADIPEDQRDTVLKELRGDNPYARAASDYFDTYTYHYRGDFWTYSMTPKTSTRLMWPYAEAGWIELGRIYSGLRNDNGSLYNQYKCHFDLVVEADWDIEVGRPLVSYVETVKKLCNP</sequence>
<name>F6DV18_DESRL</name>
<evidence type="ECO:0000313" key="3">
    <source>
        <dbReference type="Proteomes" id="UP000009234"/>
    </source>
</evidence>
<dbReference type="OrthoDB" id="3035260at2"/>
<dbReference type="EMBL" id="CP002780">
    <property type="protein sequence ID" value="AEG61415.1"/>
    <property type="molecule type" value="Genomic_DNA"/>
</dbReference>
<dbReference type="Pfam" id="PF10783">
    <property type="entry name" value="DUF2599"/>
    <property type="match status" value="1"/>
</dbReference>
<accession>F6DV18</accession>
<dbReference type="InterPro" id="IPR019719">
    <property type="entry name" value="DUF2599"/>
</dbReference>
<dbReference type="HOGENOM" id="CLU_1388315_0_0_9"/>
<keyword evidence="3" id="KW-1185">Reference proteome</keyword>
<dbReference type="Proteomes" id="UP000009234">
    <property type="component" value="Chromosome"/>
</dbReference>
<dbReference type="STRING" id="696281.Desru_3206"/>
<feature type="signal peptide" evidence="1">
    <location>
        <begin position="1"/>
        <end position="26"/>
    </location>
</feature>
<evidence type="ECO:0000256" key="1">
    <source>
        <dbReference type="SAM" id="SignalP"/>
    </source>
</evidence>
<organism evidence="2 3">
    <name type="scientific">Desulforamulus ruminis (strain ATCC 23193 / DSM 2154 / NCIMB 8452 / DL)</name>
    <name type="common">Desulfotomaculum ruminis</name>
    <dbReference type="NCBI Taxonomy" id="696281"/>
    <lineage>
        <taxon>Bacteria</taxon>
        <taxon>Bacillati</taxon>
        <taxon>Bacillota</taxon>
        <taxon>Clostridia</taxon>
        <taxon>Eubacteriales</taxon>
        <taxon>Peptococcaceae</taxon>
        <taxon>Desulforamulus</taxon>
    </lineage>
</organism>
<feature type="chain" id="PRO_5038606863" description="DUF2599 domain-containing protein" evidence="1">
    <location>
        <begin position="27"/>
        <end position="196"/>
    </location>
</feature>
<gene>
    <name evidence="2" type="ordered locus">Desru_3206</name>
</gene>
<proteinExistence type="predicted"/>